<protein>
    <submittedName>
        <fullName evidence="2">14866_t:CDS:1</fullName>
    </submittedName>
</protein>
<keyword evidence="3" id="KW-1185">Reference proteome</keyword>
<evidence type="ECO:0000313" key="2">
    <source>
        <dbReference type="EMBL" id="CAG8608455.1"/>
    </source>
</evidence>
<organism evidence="2 3">
    <name type="scientific">Acaulospora morrowiae</name>
    <dbReference type="NCBI Taxonomy" id="94023"/>
    <lineage>
        <taxon>Eukaryota</taxon>
        <taxon>Fungi</taxon>
        <taxon>Fungi incertae sedis</taxon>
        <taxon>Mucoromycota</taxon>
        <taxon>Glomeromycotina</taxon>
        <taxon>Glomeromycetes</taxon>
        <taxon>Diversisporales</taxon>
        <taxon>Acaulosporaceae</taxon>
        <taxon>Acaulospora</taxon>
    </lineage>
</organism>
<feature type="non-terminal residue" evidence="2">
    <location>
        <position position="68"/>
    </location>
</feature>
<feature type="region of interest" description="Disordered" evidence="1">
    <location>
        <begin position="49"/>
        <end position="68"/>
    </location>
</feature>
<proteinExistence type="predicted"/>
<comment type="caution">
    <text evidence="2">The sequence shown here is derived from an EMBL/GenBank/DDBJ whole genome shotgun (WGS) entry which is preliminary data.</text>
</comment>
<dbReference type="EMBL" id="CAJVPV010006665">
    <property type="protein sequence ID" value="CAG8608455.1"/>
    <property type="molecule type" value="Genomic_DNA"/>
</dbReference>
<name>A0A9N9CMH4_9GLOM</name>
<accession>A0A9N9CMH4</accession>
<dbReference type="AlphaFoldDB" id="A0A9N9CMH4"/>
<dbReference type="Proteomes" id="UP000789342">
    <property type="component" value="Unassembled WGS sequence"/>
</dbReference>
<evidence type="ECO:0000256" key="1">
    <source>
        <dbReference type="SAM" id="MobiDB-lite"/>
    </source>
</evidence>
<feature type="compositionally biased region" description="Basic and acidic residues" evidence="1">
    <location>
        <begin position="49"/>
        <end position="62"/>
    </location>
</feature>
<gene>
    <name evidence="2" type="ORF">AMORRO_LOCUS8108</name>
</gene>
<reference evidence="2" key="1">
    <citation type="submission" date="2021-06" db="EMBL/GenBank/DDBJ databases">
        <authorList>
            <person name="Kallberg Y."/>
            <person name="Tangrot J."/>
            <person name="Rosling A."/>
        </authorList>
    </citation>
    <scope>NUCLEOTIDE SEQUENCE</scope>
    <source>
        <strain evidence="2">CL551</strain>
    </source>
</reference>
<sequence length="68" mass="6722">MDEKQKEGAKQAVGYTEAAATTVAPITGAVGTAAGTIGGAVMKGVGKMTGDKAKQDTGEVCKEAPLQP</sequence>
<evidence type="ECO:0000313" key="3">
    <source>
        <dbReference type="Proteomes" id="UP000789342"/>
    </source>
</evidence>